<evidence type="ECO:0000256" key="4">
    <source>
        <dbReference type="ARBA" id="ARBA00023163"/>
    </source>
</evidence>
<dbReference type="SMART" id="SM00448">
    <property type="entry name" value="REC"/>
    <property type="match status" value="1"/>
</dbReference>
<dbReference type="EMBL" id="JBHTBS010000004">
    <property type="protein sequence ID" value="MFC7337426.1"/>
    <property type="molecule type" value="Genomic_DNA"/>
</dbReference>
<dbReference type="PRINTS" id="PR01590">
    <property type="entry name" value="HTHFIS"/>
</dbReference>
<dbReference type="InterPro" id="IPR001789">
    <property type="entry name" value="Sig_transdc_resp-reg_receiver"/>
</dbReference>
<dbReference type="InterPro" id="IPR003593">
    <property type="entry name" value="AAA+_ATPase"/>
</dbReference>
<dbReference type="Gene3D" id="3.40.50.300">
    <property type="entry name" value="P-loop containing nucleotide triphosphate hydrolases"/>
    <property type="match status" value="1"/>
</dbReference>
<dbReference type="PROSITE" id="PS00675">
    <property type="entry name" value="SIGMA54_INTERACT_1"/>
    <property type="match status" value="1"/>
</dbReference>
<dbReference type="Gene3D" id="1.10.10.60">
    <property type="entry name" value="Homeodomain-like"/>
    <property type="match status" value="1"/>
</dbReference>
<dbReference type="InterPro" id="IPR011006">
    <property type="entry name" value="CheY-like_superfamily"/>
</dbReference>
<dbReference type="Gene3D" id="3.40.50.2300">
    <property type="match status" value="1"/>
</dbReference>
<sequence>MEGKRSADLLIVEDDETTRRLLMLKAADFGFRAVAVESAEEGLPLINDEVKVVLMDLGLPGMSGFELLEKLAKDHPGLPSVVLTAANRAEEAVRAMKLGAYDYQTKPFDLEDLFRSLRRASKLREVQQENEELRASLGDAAPIKEMVAEAPAMLQLLKQARKVATINSTVLLTGESGVGKGALARFIHANSQSASGPFVTVSCPALPRELLESELFGHEKGAFTGAIKRRMGKIEAAKGGTLFLDEIGDMPMDLQPKLLNVLQDREFQRVGGEGFIKADFRLVAATNIDFEEKIRAGEFREDLYYRLSVIPLEIPPLRERLEDVPALVDRILGLIAMRRNCGAIRVDAAAKKRLTAYRWPGNVREVENVLERASAFCEDRTIRVSDLPPAIQGEQGERPAGALPADLSGLTLEQLEIEAIRQTLAACDGNKAEAARRLGIAEKSVYNKMKRHGLTAD</sequence>
<dbReference type="Pfam" id="PF25601">
    <property type="entry name" value="AAA_lid_14"/>
    <property type="match status" value="1"/>
</dbReference>
<dbReference type="PROSITE" id="PS50110">
    <property type="entry name" value="RESPONSE_REGULATORY"/>
    <property type="match status" value="1"/>
</dbReference>
<dbReference type="Gene3D" id="1.10.8.60">
    <property type="match status" value="1"/>
</dbReference>
<keyword evidence="5" id="KW-0597">Phosphoprotein</keyword>
<keyword evidence="1" id="KW-0547">Nucleotide-binding</keyword>
<dbReference type="InterPro" id="IPR027417">
    <property type="entry name" value="P-loop_NTPase"/>
</dbReference>
<dbReference type="Pfam" id="PF00072">
    <property type="entry name" value="Response_reg"/>
    <property type="match status" value="1"/>
</dbReference>
<keyword evidence="9" id="KW-1185">Reference proteome</keyword>
<evidence type="ECO:0000256" key="1">
    <source>
        <dbReference type="ARBA" id="ARBA00022741"/>
    </source>
</evidence>
<evidence type="ECO:0000259" key="6">
    <source>
        <dbReference type="PROSITE" id="PS50045"/>
    </source>
</evidence>
<dbReference type="SUPFAM" id="SSF52172">
    <property type="entry name" value="CheY-like"/>
    <property type="match status" value="1"/>
</dbReference>
<name>A0ABW2L515_9BACT</name>
<dbReference type="InterPro" id="IPR058031">
    <property type="entry name" value="AAA_lid_NorR"/>
</dbReference>
<protein>
    <submittedName>
        <fullName evidence="8">Sigma-54-dependent transcriptional regulator</fullName>
    </submittedName>
</protein>
<reference evidence="9" key="1">
    <citation type="journal article" date="2019" name="Int. J. Syst. Evol. Microbiol.">
        <title>The Global Catalogue of Microorganisms (GCM) 10K type strain sequencing project: providing services to taxonomists for standard genome sequencing and annotation.</title>
        <authorList>
            <consortium name="The Broad Institute Genomics Platform"/>
            <consortium name="The Broad Institute Genome Sequencing Center for Infectious Disease"/>
            <person name="Wu L."/>
            <person name="Ma J."/>
        </authorList>
    </citation>
    <scope>NUCLEOTIDE SEQUENCE [LARGE SCALE GENOMIC DNA]</scope>
    <source>
        <strain evidence="9">CGMCC 4.1467</strain>
    </source>
</reference>
<organism evidence="8 9">
    <name type="scientific">Haloferula chungangensis</name>
    <dbReference type="NCBI Taxonomy" id="1048331"/>
    <lineage>
        <taxon>Bacteria</taxon>
        <taxon>Pseudomonadati</taxon>
        <taxon>Verrucomicrobiota</taxon>
        <taxon>Verrucomicrobiia</taxon>
        <taxon>Verrucomicrobiales</taxon>
        <taxon>Verrucomicrobiaceae</taxon>
        <taxon>Haloferula</taxon>
    </lineage>
</organism>
<dbReference type="SUPFAM" id="SSF46689">
    <property type="entry name" value="Homeodomain-like"/>
    <property type="match status" value="1"/>
</dbReference>
<evidence type="ECO:0000256" key="3">
    <source>
        <dbReference type="ARBA" id="ARBA00023015"/>
    </source>
</evidence>
<dbReference type="InterPro" id="IPR025662">
    <property type="entry name" value="Sigma_54_int_dom_ATP-bd_1"/>
</dbReference>
<evidence type="ECO:0000313" key="9">
    <source>
        <dbReference type="Proteomes" id="UP001596472"/>
    </source>
</evidence>
<dbReference type="Proteomes" id="UP001596472">
    <property type="component" value="Unassembled WGS sequence"/>
</dbReference>
<dbReference type="InterPro" id="IPR002078">
    <property type="entry name" value="Sigma_54_int"/>
</dbReference>
<dbReference type="SMART" id="SM00382">
    <property type="entry name" value="AAA"/>
    <property type="match status" value="1"/>
</dbReference>
<feature type="domain" description="Sigma-54 factor interaction" evidence="6">
    <location>
        <begin position="146"/>
        <end position="375"/>
    </location>
</feature>
<evidence type="ECO:0000259" key="7">
    <source>
        <dbReference type="PROSITE" id="PS50110"/>
    </source>
</evidence>
<dbReference type="PANTHER" id="PTHR32071">
    <property type="entry name" value="TRANSCRIPTIONAL REGULATORY PROTEIN"/>
    <property type="match status" value="1"/>
</dbReference>
<keyword evidence="2" id="KW-0067">ATP-binding</keyword>
<feature type="domain" description="Response regulatory" evidence="7">
    <location>
        <begin position="8"/>
        <end position="121"/>
    </location>
</feature>
<evidence type="ECO:0000256" key="5">
    <source>
        <dbReference type="PROSITE-ProRule" id="PRU00169"/>
    </source>
</evidence>
<dbReference type="CDD" id="cd00009">
    <property type="entry name" value="AAA"/>
    <property type="match status" value="1"/>
</dbReference>
<evidence type="ECO:0000313" key="8">
    <source>
        <dbReference type="EMBL" id="MFC7337426.1"/>
    </source>
</evidence>
<evidence type="ECO:0000256" key="2">
    <source>
        <dbReference type="ARBA" id="ARBA00022840"/>
    </source>
</evidence>
<dbReference type="Pfam" id="PF02954">
    <property type="entry name" value="HTH_8"/>
    <property type="match status" value="1"/>
</dbReference>
<keyword evidence="3" id="KW-0805">Transcription regulation</keyword>
<accession>A0ABW2L515</accession>
<dbReference type="Pfam" id="PF00158">
    <property type="entry name" value="Sigma54_activat"/>
    <property type="match status" value="1"/>
</dbReference>
<proteinExistence type="predicted"/>
<dbReference type="InterPro" id="IPR009057">
    <property type="entry name" value="Homeodomain-like_sf"/>
</dbReference>
<comment type="caution">
    <text evidence="8">The sequence shown here is derived from an EMBL/GenBank/DDBJ whole genome shotgun (WGS) entry which is preliminary data.</text>
</comment>
<dbReference type="RefSeq" id="WP_379711685.1">
    <property type="nucleotide sequence ID" value="NZ_JBHTBS010000004.1"/>
</dbReference>
<dbReference type="SUPFAM" id="SSF52540">
    <property type="entry name" value="P-loop containing nucleoside triphosphate hydrolases"/>
    <property type="match status" value="1"/>
</dbReference>
<dbReference type="PROSITE" id="PS50045">
    <property type="entry name" value="SIGMA54_INTERACT_4"/>
    <property type="match status" value="1"/>
</dbReference>
<dbReference type="InterPro" id="IPR002197">
    <property type="entry name" value="HTH_Fis"/>
</dbReference>
<keyword evidence="4" id="KW-0804">Transcription</keyword>
<gene>
    <name evidence="8" type="ORF">ACFQY0_09590</name>
</gene>
<feature type="modified residue" description="4-aspartylphosphate" evidence="5">
    <location>
        <position position="56"/>
    </location>
</feature>